<name>A0ABR3NYT2_9TELE</name>
<gene>
    <name evidence="1" type="ORF">QQF64_000997</name>
</gene>
<keyword evidence="2" id="KW-1185">Reference proteome</keyword>
<dbReference type="EMBL" id="JAYMGO010000001">
    <property type="protein sequence ID" value="KAL1282194.1"/>
    <property type="molecule type" value="Genomic_DNA"/>
</dbReference>
<accession>A0ABR3NYT2</accession>
<proteinExistence type="predicted"/>
<reference evidence="1 2" key="1">
    <citation type="submission" date="2023-09" db="EMBL/GenBank/DDBJ databases">
        <authorList>
            <person name="Wang M."/>
        </authorList>
    </citation>
    <scope>NUCLEOTIDE SEQUENCE [LARGE SCALE GENOMIC DNA]</scope>
    <source>
        <strain evidence="1">GT-2023</strain>
        <tissue evidence="1">Liver</tissue>
    </source>
</reference>
<sequence length="75" mass="8417">MPQQATAAIQKIISFELKTGFSCLTPDIPVDEHSSLLHDGLPERCPLELERWSGSQDRKGVLYGLTDHACYIIKF</sequence>
<organism evidence="1 2">
    <name type="scientific">Cirrhinus molitorella</name>
    <name type="common">mud carp</name>
    <dbReference type="NCBI Taxonomy" id="172907"/>
    <lineage>
        <taxon>Eukaryota</taxon>
        <taxon>Metazoa</taxon>
        <taxon>Chordata</taxon>
        <taxon>Craniata</taxon>
        <taxon>Vertebrata</taxon>
        <taxon>Euteleostomi</taxon>
        <taxon>Actinopterygii</taxon>
        <taxon>Neopterygii</taxon>
        <taxon>Teleostei</taxon>
        <taxon>Ostariophysi</taxon>
        <taxon>Cypriniformes</taxon>
        <taxon>Cyprinidae</taxon>
        <taxon>Labeoninae</taxon>
        <taxon>Labeonini</taxon>
        <taxon>Cirrhinus</taxon>
    </lineage>
</organism>
<protein>
    <submittedName>
        <fullName evidence="1">Uncharacterized protein</fullName>
    </submittedName>
</protein>
<evidence type="ECO:0000313" key="2">
    <source>
        <dbReference type="Proteomes" id="UP001558613"/>
    </source>
</evidence>
<comment type="caution">
    <text evidence="1">The sequence shown here is derived from an EMBL/GenBank/DDBJ whole genome shotgun (WGS) entry which is preliminary data.</text>
</comment>
<dbReference type="Proteomes" id="UP001558613">
    <property type="component" value="Unassembled WGS sequence"/>
</dbReference>
<evidence type="ECO:0000313" key="1">
    <source>
        <dbReference type="EMBL" id="KAL1282194.1"/>
    </source>
</evidence>